<dbReference type="GO" id="GO:0005504">
    <property type="term" value="F:fatty acid binding"/>
    <property type="evidence" value="ECO:0007669"/>
    <property type="project" value="TreeGrafter"/>
</dbReference>
<dbReference type="Gene3D" id="1.20.140.10">
    <property type="entry name" value="Butyryl-CoA Dehydrogenase, subunit A, domain 3"/>
    <property type="match status" value="1"/>
</dbReference>
<dbReference type="InterPro" id="IPR046373">
    <property type="entry name" value="Acyl-CoA_Oxase/DH_mid-dom_sf"/>
</dbReference>
<organism evidence="2 3">
    <name type="scientific">Mycena metata</name>
    <dbReference type="NCBI Taxonomy" id="1033252"/>
    <lineage>
        <taxon>Eukaryota</taxon>
        <taxon>Fungi</taxon>
        <taxon>Dikarya</taxon>
        <taxon>Basidiomycota</taxon>
        <taxon>Agaricomycotina</taxon>
        <taxon>Agaricomycetes</taxon>
        <taxon>Agaricomycetidae</taxon>
        <taxon>Agaricales</taxon>
        <taxon>Marasmiineae</taxon>
        <taxon>Mycenaceae</taxon>
        <taxon>Mycena</taxon>
    </lineage>
</organism>
<name>A0AAD7K614_9AGAR</name>
<dbReference type="InterPro" id="IPR036250">
    <property type="entry name" value="AcylCo_DH-like_C"/>
</dbReference>
<dbReference type="PANTHER" id="PTHR10909:SF382">
    <property type="entry name" value="ACYL-COENZYME A OXIDASE"/>
    <property type="match status" value="1"/>
</dbReference>
<dbReference type="GO" id="GO:0055088">
    <property type="term" value="P:lipid homeostasis"/>
    <property type="evidence" value="ECO:0007669"/>
    <property type="project" value="TreeGrafter"/>
</dbReference>
<proteinExistence type="predicted"/>
<evidence type="ECO:0000259" key="1">
    <source>
        <dbReference type="Pfam" id="PF22924"/>
    </source>
</evidence>
<feature type="domain" description="Acyl-CoA oxidase C-alpha1" evidence="1">
    <location>
        <begin position="255"/>
        <end position="389"/>
    </location>
</feature>
<dbReference type="EMBL" id="JARKIB010000008">
    <property type="protein sequence ID" value="KAJ7777454.1"/>
    <property type="molecule type" value="Genomic_DNA"/>
</dbReference>
<keyword evidence="3" id="KW-1185">Reference proteome</keyword>
<dbReference type="GO" id="GO:0033540">
    <property type="term" value="P:fatty acid beta-oxidation using acyl-CoA oxidase"/>
    <property type="evidence" value="ECO:0007669"/>
    <property type="project" value="TreeGrafter"/>
</dbReference>
<comment type="caution">
    <text evidence="2">The sequence shown here is derived from an EMBL/GenBank/DDBJ whole genome shotgun (WGS) entry which is preliminary data.</text>
</comment>
<evidence type="ECO:0000313" key="3">
    <source>
        <dbReference type="Proteomes" id="UP001215598"/>
    </source>
</evidence>
<accession>A0AAD7K614</accession>
<gene>
    <name evidence="2" type="ORF">B0H16DRAFT_1712457</name>
</gene>
<dbReference type="InterPro" id="IPR009100">
    <property type="entry name" value="AcylCoA_DH/oxidase_NM_dom_sf"/>
</dbReference>
<dbReference type="InterPro" id="IPR012258">
    <property type="entry name" value="Acyl-CoA_oxidase"/>
</dbReference>
<dbReference type="Pfam" id="PF22924">
    <property type="entry name" value="ACOX_C_alpha1"/>
    <property type="match status" value="1"/>
</dbReference>
<dbReference type="GO" id="GO:0003997">
    <property type="term" value="F:acyl-CoA oxidase activity"/>
    <property type="evidence" value="ECO:0007669"/>
    <property type="project" value="InterPro"/>
</dbReference>
<dbReference type="InterPro" id="IPR055060">
    <property type="entry name" value="ACOX_C_alpha1"/>
</dbReference>
<sequence>MWPTSALIHTSLFKPRWDASKEERILLSYARAREIVKIYDLTIEDIVKTSSKFWKMHTDPVWTLDGAAGSLVTIQLNLCAGTVAMYIESRPDLRQTLEQILKFQVSGQFCLTELGHGLDAIHLETRATRLSDGSFELDTPHEGAAKYMPPTTPVGIPCVAIVFARTFVEGNDCGIKPFLVQLNDGHTMSPGVVSKLLPQRGGSHPLNHSLTYFRRVRLPSSALLGTPLRPKNTRLAFFTNISRVTIGTLLLGSQGISALQLATYIVASYSRRRTVTDNDGLQQPIINFRTQHAPIVTALAQSYVVGALHKIVTQFFSHPSADGPIRHGLAAILKVVTINHAQRSLLELMERCGAQGLFEMNQLSSMHKILQGASIAEGDSLVLSIRLATEILLGRYSMVPSTDSESLLARHEAGVFDSCRKRLALMSSHRSADFSRFILPQAVRLVESIGHRIAYDAAVSLGVDQRLVDLYVASCVKLDAAWYAEHANLSQDAQLEMESTAIEAVLPSMWDLIDGMGVSEYAIAPIASEDGWDKMVTSLETFRHKELYVSRM</sequence>
<dbReference type="AlphaFoldDB" id="A0AAD7K614"/>
<dbReference type="SUPFAM" id="SSF56645">
    <property type="entry name" value="Acyl-CoA dehydrogenase NM domain-like"/>
    <property type="match status" value="1"/>
</dbReference>
<dbReference type="PANTHER" id="PTHR10909">
    <property type="entry name" value="ELECTRON TRANSPORT OXIDOREDUCTASE"/>
    <property type="match status" value="1"/>
</dbReference>
<dbReference type="GO" id="GO:0005777">
    <property type="term" value="C:peroxisome"/>
    <property type="evidence" value="ECO:0007669"/>
    <property type="project" value="InterPro"/>
</dbReference>
<reference evidence="2" key="1">
    <citation type="submission" date="2023-03" db="EMBL/GenBank/DDBJ databases">
        <title>Massive genome expansion in bonnet fungi (Mycena s.s.) driven by repeated elements and novel gene families across ecological guilds.</title>
        <authorList>
            <consortium name="Lawrence Berkeley National Laboratory"/>
            <person name="Harder C.B."/>
            <person name="Miyauchi S."/>
            <person name="Viragh M."/>
            <person name="Kuo A."/>
            <person name="Thoen E."/>
            <person name="Andreopoulos B."/>
            <person name="Lu D."/>
            <person name="Skrede I."/>
            <person name="Drula E."/>
            <person name="Henrissat B."/>
            <person name="Morin E."/>
            <person name="Kohler A."/>
            <person name="Barry K."/>
            <person name="LaButti K."/>
            <person name="Morin E."/>
            <person name="Salamov A."/>
            <person name="Lipzen A."/>
            <person name="Mereny Z."/>
            <person name="Hegedus B."/>
            <person name="Baldrian P."/>
            <person name="Stursova M."/>
            <person name="Weitz H."/>
            <person name="Taylor A."/>
            <person name="Grigoriev I.V."/>
            <person name="Nagy L.G."/>
            <person name="Martin F."/>
            <person name="Kauserud H."/>
        </authorList>
    </citation>
    <scope>NUCLEOTIDE SEQUENCE</scope>
    <source>
        <strain evidence="2">CBHHK182m</strain>
    </source>
</reference>
<dbReference type="SUPFAM" id="SSF47203">
    <property type="entry name" value="Acyl-CoA dehydrogenase C-terminal domain-like"/>
    <property type="match status" value="1"/>
</dbReference>
<protein>
    <submittedName>
        <fullName evidence="2">Acyl-CoA dehydrogenase NM domain-like protein</fullName>
    </submittedName>
</protein>
<dbReference type="Gene3D" id="2.40.110.10">
    <property type="entry name" value="Butyryl-CoA Dehydrogenase, subunit A, domain 2"/>
    <property type="match status" value="1"/>
</dbReference>
<dbReference type="GO" id="GO:0071949">
    <property type="term" value="F:FAD binding"/>
    <property type="evidence" value="ECO:0007669"/>
    <property type="project" value="InterPro"/>
</dbReference>
<evidence type="ECO:0000313" key="2">
    <source>
        <dbReference type="EMBL" id="KAJ7777454.1"/>
    </source>
</evidence>
<dbReference type="Proteomes" id="UP001215598">
    <property type="component" value="Unassembled WGS sequence"/>
</dbReference>